<dbReference type="InterPro" id="IPR003746">
    <property type="entry name" value="DUF167"/>
</dbReference>
<evidence type="ECO:0000256" key="2">
    <source>
        <dbReference type="HAMAP-Rule" id="MF_00634"/>
    </source>
</evidence>
<dbReference type="KEGG" id="afg:AFULGI_00023410"/>
<dbReference type="PANTHER" id="PTHR13420">
    <property type="entry name" value="UPF0235 PROTEIN C15ORF40"/>
    <property type="match status" value="1"/>
</dbReference>
<proteinExistence type="inferred from homology"/>
<gene>
    <name evidence="3" type="ORF">AFULGI_00023410</name>
</gene>
<organism evidence="3 4">
    <name type="scientific">Archaeoglobus fulgidus DSM 8774</name>
    <dbReference type="NCBI Taxonomy" id="1344584"/>
    <lineage>
        <taxon>Archaea</taxon>
        <taxon>Methanobacteriati</taxon>
        <taxon>Methanobacteriota</taxon>
        <taxon>Archaeoglobi</taxon>
        <taxon>Archaeoglobales</taxon>
        <taxon>Archaeoglobaceae</taxon>
        <taxon>Archaeoglobus</taxon>
    </lineage>
</organism>
<name>A0A075WGF1_ARCFL</name>
<dbReference type="HOGENOM" id="CLU_130694_6_1_2"/>
<evidence type="ECO:0000256" key="1">
    <source>
        <dbReference type="ARBA" id="ARBA00010364"/>
    </source>
</evidence>
<dbReference type="Proteomes" id="UP000028501">
    <property type="component" value="Chromosome"/>
</dbReference>
<dbReference type="NCBIfam" id="TIGR00251">
    <property type="entry name" value="DUF167 family protein"/>
    <property type="match status" value="1"/>
</dbReference>
<dbReference type="GO" id="GO:0005737">
    <property type="term" value="C:cytoplasm"/>
    <property type="evidence" value="ECO:0007669"/>
    <property type="project" value="TreeGrafter"/>
</dbReference>
<dbReference type="AlphaFoldDB" id="A0A075WGF1"/>
<dbReference type="PANTHER" id="PTHR13420:SF7">
    <property type="entry name" value="UPF0235 PROTEIN C15ORF40"/>
    <property type="match status" value="1"/>
</dbReference>
<dbReference type="SMART" id="SM01152">
    <property type="entry name" value="DUF167"/>
    <property type="match status" value="1"/>
</dbReference>
<evidence type="ECO:0000313" key="4">
    <source>
        <dbReference type="Proteomes" id="UP000028501"/>
    </source>
</evidence>
<dbReference type="EMBL" id="CP006577">
    <property type="protein sequence ID" value="AIG99061.1"/>
    <property type="molecule type" value="Genomic_DNA"/>
</dbReference>
<dbReference type="HAMAP" id="MF_00634">
    <property type="entry name" value="UPF0235"/>
    <property type="match status" value="1"/>
</dbReference>
<sequence>MAKVEDAVREAKDGALISVHVSPGSKEVSFSYDEWRRAVEVRIRSPAKEGKANRELLGIFRQIFGEVELVSGEKSRSKVLKVKGSKEEAVEKLRGLIEGR</sequence>
<protein>
    <recommendedName>
        <fullName evidence="2">UPF0235 protein AFULGI_00023410</fullName>
    </recommendedName>
</protein>
<evidence type="ECO:0000313" key="3">
    <source>
        <dbReference type="EMBL" id="AIG99061.1"/>
    </source>
</evidence>
<dbReference type="SUPFAM" id="SSF69786">
    <property type="entry name" value="YggU-like"/>
    <property type="match status" value="1"/>
</dbReference>
<dbReference type="GeneID" id="24795821"/>
<dbReference type="Pfam" id="PF02594">
    <property type="entry name" value="DUF167"/>
    <property type="match status" value="1"/>
</dbReference>
<dbReference type="Gene3D" id="3.30.1200.10">
    <property type="entry name" value="YggU-like"/>
    <property type="match status" value="1"/>
</dbReference>
<comment type="similarity">
    <text evidence="1 2">Belongs to the UPF0235 family.</text>
</comment>
<dbReference type="RefSeq" id="WP_048096221.1">
    <property type="nucleotide sequence ID" value="NZ_CP006577.1"/>
</dbReference>
<accession>A0A075WGF1</accession>
<dbReference type="InterPro" id="IPR036591">
    <property type="entry name" value="YggU-like_sf"/>
</dbReference>
<reference evidence="3 4" key="1">
    <citation type="submission" date="2013-07" db="EMBL/GenBank/DDBJ databases">
        <title>Genome of Archaeoglobus fulgidus.</title>
        <authorList>
            <person name="Fiebig A."/>
            <person name="Birkeland N.-K."/>
        </authorList>
    </citation>
    <scope>NUCLEOTIDE SEQUENCE [LARGE SCALE GENOMIC DNA]</scope>
    <source>
        <strain evidence="3 4">DSM 8774</strain>
    </source>
</reference>